<feature type="compositionally biased region" description="Basic and acidic residues" evidence="1">
    <location>
        <begin position="26"/>
        <end position="41"/>
    </location>
</feature>
<proteinExistence type="predicted"/>
<dbReference type="Proteomes" id="UP000007967">
    <property type="component" value="Chromosome"/>
</dbReference>
<feature type="transmembrane region" description="Helical" evidence="2">
    <location>
        <begin position="66"/>
        <end position="85"/>
    </location>
</feature>
<evidence type="ECO:0000313" key="4">
    <source>
        <dbReference type="Proteomes" id="UP000007967"/>
    </source>
</evidence>
<dbReference type="STRING" id="479435.Kfla_5586"/>
<organism evidence="3 4">
    <name type="scientific">Kribbella flavida (strain DSM 17836 / JCM 10339 / NBRC 14399)</name>
    <dbReference type="NCBI Taxonomy" id="479435"/>
    <lineage>
        <taxon>Bacteria</taxon>
        <taxon>Bacillati</taxon>
        <taxon>Actinomycetota</taxon>
        <taxon>Actinomycetes</taxon>
        <taxon>Propionibacteriales</taxon>
        <taxon>Kribbellaceae</taxon>
        <taxon>Kribbella</taxon>
    </lineage>
</organism>
<reference evidence="4" key="1">
    <citation type="submission" date="2009-09" db="EMBL/GenBank/DDBJ databases">
        <title>The complete genome of Kribbella flavida DSM 17836.</title>
        <authorList>
            <consortium name="US DOE Joint Genome Institute (JGI-PGF)"/>
            <person name="Lucas S."/>
            <person name="Copeland A."/>
            <person name="Lapidus A."/>
            <person name="Glavina del Rio T."/>
            <person name="Dalin E."/>
            <person name="Tice H."/>
            <person name="Bruce D."/>
            <person name="Goodwin L."/>
            <person name="Pitluck S."/>
            <person name="Kyrpides N."/>
            <person name="Mavromatis K."/>
            <person name="Ivanova N."/>
            <person name="Saunders E."/>
            <person name="Brettin T."/>
            <person name="Detter J.C."/>
            <person name="Han C."/>
            <person name="Larimer F."/>
            <person name="Land M."/>
            <person name="Hauser L."/>
            <person name="Markowitz V."/>
            <person name="Cheng J.-F."/>
            <person name="Hugenholtz P."/>
            <person name="Woyke T."/>
            <person name="Wu D."/>
            <person name="Pukall R."/>
            <person name="Klenk H.-P."/>
            <person name="Eisen J.A."/>
        </authorList>
    </citation>
    <scope>NUCLEOTIDE SEQUENCE [LARGE SCALE GENOMIC DNA]</scope>
    <source>
        <strain evidence="4">DSM 17836 / JCM 10339 / NBRC 14399</strain>
    </source>
</reference>
<sequence>MSPTGQEPTQPDTAPEENASPPADAAQRRTPLDPAAQERARARAEAIAYRAQDRVNRAKARTLTNMFWAMLVTLLVVAFLMLVTWRPKEEKVRAVEYTAQLADAKKVAPWILGPSPLPPGWTATNVEFRAPQQSPITWHLGTVTDQRKYVGLEQSNVTTRGFQNDELGKTEDDGTSTVGGVVWQRRTLLEREGEHALVRVGSGITTIVVGDAGYPALETFAATLR</sequence>
<gene>
    <name evidence="3" type="ordered locus">Kfla_5586</name>
</gene>
<dbReference type="HOGENOM" id="CLU_095244_2_0_11"/>
<evidence type="ECO:0008006" key="5">
    <source>
        <dbReference type="Google" id="ProtNLM"/>
    </source>
</evidence>
<dbReference type="Pfam" id="PF14030">
    <property type="entry name" value="DUF4245"/>
    <property type="match status" value="1"/>
</dbReference>
<keyword evidence="2" id="KW-1133">Transmembrane helix</keyword>
<evidence type="ECO:0000313" key="3">
    <source>
        <dbReference type="EMBL" id="ADB34592.1"/>
    </source>
</evidence>
<feature type="region of interest" description="Disordered" evidence="1">
    <location>
        <begin position="1"/>
        <end position="41"/>
    </location>
</feature>
<dbReference type="InterPro" id="IPR025339">
    <property type="entry name" value="DUF4245"/>
</dbReference>
<feature type="compositionally biased region" description="Polar residues" evidence="1">
    <location>
        <begin position="1"/>
        <end position="12"/>
    </location>
</feature>
<reference evidence="3 4" key="2">
    <citation type="journal article" date="2010" name="Stand. Genomic Sci.">
        <title>Complete genome sequence of Kribbella flavida type strain (IFO 14399).</title>
        <authorList>
            <person name="Pukall R."/>
            <person name="Lapidus A."/>
            <person name="Glavina Del Rio T."/>
            <person name="Copeland A."/>
            <person name="Tice H."/>
            <person name="Cheng J.-F."/>
            <person name="Lucas S."/>
            <person name="Chen F."/>
            <person name="Nolan M."/>
            <person name="LaButti K."/>
            <person name="Pati A."/>
            <person name="Ivanova N."/>
            <person name="Mavrommatis K."/>
            <person name="Mikhailova N."/>
            <person name="Pitluck S."/>
            <person name="Bruce D."/>
            <person name="Goodwin L."/>
            <person name="Land M."/>
            <person name="Hauser L."/>
            <person name="Chang Y.-J."/>
            <person name="Jeffries C.D."/>
            <person name="Chen A."/>
            <person name="Palaniappan K."/>
            <person name="Chain P."/>
            <person name="Rohde M."/>
            <person name="Goeker M."/>
            <person name="Bristow J."/>
            <person name="Eisen J.A."/>
            <person name="Markowitz V."/>
            <person name="Hugenholtz P."/>
            <person name="Kyrpides N.C."/>
            <person name="Klenk H.-P."/>
            <person name="Brettin T."/>
        </authorList>
    </citation>
    <scope>NUCLEOTIDE SEQUENCE [LARGE SCALE GENOMIC DNA]</scope>
    <source>
        <strain evidence="4">DSM 17836 / JCM 10339 / NBRC 14399</strain>
    </source>
</reference>
<evidence type="ECO:0000256" key="2">
    <source>
        <dbReference type="SAM" id="Phobius"/>
    </source>
</evidence>
<keyword evidence="2" id="KW-0472">Membrane</keyword>
<dbReference type="OrthoDB" id="3827115at2"/>
<dbReference type="EMBL" id="CP001736">
    <property type="protein sequence ID" value="ADB34592.1"/>
    <property type="molecule type" value="Genomic_DNA"/>
</dbReference>
<dbReference type="KEGG" id="kfl:Kfla_5586"/>
<name>D2PNA8_KRIFD</name>
<dbReference type="RefSeq" id="WP_012923146.1">
    <property type="nucleotide sequence ID" value="NC_013729.1"/>
</dbReference>
<dbReference type="AlphaFoldDB" id="D2PNA8"/>
<keyword evidence="4" id="KW-1185">Reference proteome</keyword>
<evidence type="ECO:0000256" key="1">
    <source>
        <dbReference type="SAM" id="MobiDB-lite"/>
    </source>
</evidence>
<protein>
    <recommendedName>
        <fullName evidence="5">DUF4245 domain-containing protein</fullName>
    </recommendedName>
</protein>
<keyword evidence="2" id="KW-0812">Transmembrane</keyword>
<accession>D2PNA8</accession>